<organism evidence="1 2">
    <name type="scientific">Achaetomium macrosporum</name>
    <dbReference type="NCBI Taxonomy" id="79813"/>
    <lineage>
        <taxon>Eukaryota</taxon>
        <taxon>Fungi</taxon>
        <taxon>Dikarya</taxon>
        <taxon>Ascomycota</taxon>
        <taxon>Pezizomycotina</taxon>
        <taxon>Sordariomycetes</taxon>
        <taxon>Sordariomycetidae</taxon>
        <taxon>Sordariales</taxon>
        <taxon>Chaetomiaceae</taxon>
        <taxon>Achaetomium</taxon>
    </lineage>
</organism>
<dbReference type="AlphaFoldDB" id="A0AAN7BZR7"/>
<dbReference type="EMBL" id="MU861090">
    <property type="protein sequence ID" value="KAK4232671.1"/>
    <property type="molecule type" value="Genomic_DNA"/>
</dbReference>
<evidence type="ECO:0000313" key="2">
    <source>
        <dbReference type="Proteomes" id="UP001303760"/>
    </source>
</evidence>
<keyword evidence="2" id="KW-1185">Reference proteome</keyword>
<gene>
    <name evidence="1" type="ORF">C8A03DRAFT_20083</name>
</gene>
<accession>A0AAN7BZR7</accession>
<reference evidence="1" key="2">
    <citation type="submission" date="2023-05" db="EMBL/GenBank/DDBJ databases">
        <authorList>
            <consortium name="Lawrence Berkeley National Laboratory"/>
            <person name="Steindorff A."/>
            <person name="Hensen N."/>
            <person name="Bonometti L."/>
            <person name="Westerberg I."/>
            <person name="Brannstrom I.O."/>
            <person name="Guillou S."/>
            <person name="Cros-Aarteil S."/>
            <person name="Calhoun S."/>
            <person name="Haridas S."/>
            <person name="Kuo A."/>
            <person name="Mondo S."/>
            <person name="Pangilinan J."/>
            <person name="Riley R."/>
            <person name="Labutti K."/>
            <person name="Andreopoulos B."/>
            <person name="Lipzen A."/>
            <person name="Chen C."/>
            <person name="Yanf M."/>
            <person name="Daum C."/>
            <person name="Ng V."/>
            <person name="Clum A."/>
            <person name="Ohm R."/>
            <person name="Martin F."/>
            <person name="Silar P."/>
            <person name="Natvig D."/>
            <person name="Lalanne C."/>
            <person name="Gautier V."/>
            <person name="Ament-Velasquez S.L."/>
            <person name="Kruys A."/>
            <person name="Hutchinson M.I."/>
            <person name="Powell A.J."/>
            <person name="Barry K."/>
            <person name="Miller A.N."/>
            <person name="Grigoriev I.V."/>
            <person name="Debuchy R."/>
            <person name="Gladieux P."/>
            <person name="Thoren M.H."/>
            <person name="Johannesson H."/>
        </authorList>
    </citation>
    <scope>NUCLEOTIDE SEQUENCE</scope>
    <source>
        <strain evidence="1">CBS 532.94</strain>
    </source>
</reference>
<evidence type="ECO:0000313" key="1">
    <source>
        <dbReference type="EMBL" id="KAK4232671.1"/>
    </source>
</evidence>
<proteinExistence type="predicted"/>
<sequence>MADRVKKRRRDITRERRVLVATIERDGSETMPCSNYWRITPKKRYIILGNSKRCLNYICKGKSYNRPNVVDSYK</sequence>
<name>A0AAN7BZR7_9PEZI</name>
<protein>
    <submittedName>
        <fullName evidence="1">Uncharacterized protein</fullName>
    </submittedName>
</protein>
<dbReference type="Proteomes" id="UP001303760">
    <property type="component" value="Unassembled WGS sequence"/>
</dbReference>
<reference evidence="1" key="1">
    <citation type="journal article" date="2023" name="Mol. Phylogenet. Evol.">
        <title>Genome-scale phylogeny and comparative genomics of the fungal order Sordariales.</title>
        <authorList>
            <person name="Hensen N."/>
            <person name="Bonometti L."/>
            <person name="Westerberg I."/>
            <person name="Brannstrom I.O."/>
            <person name="Guillou S."/>
            <person name="Cros-Aarteil S."/>
            <person name="Calhoun S."/>
            <person name="Haridas S."/>
            <person name="Kuo A."/>
            <person name="Mondo S."/>
            <person name="Pangilinan J."/>
            <person name="Riley R."/>
            <person name="LaButti K."/>
            <person name="Andreopoulos B."/>
            <person name="Lipzen A."/>
            <person name="Chen C."/>
            <person name="Yan M."/>
            <person name="Daum C."/>
            <person name="Ng V."/>
            <person name="Clum A."/>
            <person name="Steindorff A."/>
            <person name="Ohm R.A."/>
            <person name="Martin F."/>
            <person name="Silar P."/>
            <person name="Natvig D.O."/>
            <person name="Lalanne C."/>
            <person name="Gautier V."/>
            <person name="Ament-Velasquez S.L."/>
            <person name="Kruys A."/>
            <person name="Hutchinson M.I."/>
            <person name="Powell A.J."/>
            <person name="Barry K."/>
            <person name="Miller A.N."/>
            <person name="Grigoriev I.V."/>
            <person name="Debuchy R."/>
            <person name="Gladieux P."/>
            <person name="Hiltunen Thoren M."/>
            <person name="Johannesson H."/>
        </authorList>
    </citation>
    <scope>NUCLEOTIDE SEQUENCE</scope>
    <source>
        <strain evidence="1">CBS 532.94</strain>
    </source>
</reference>
<comment type="caution">
    <text evidence="1">The sequence shown here is derived from an EMBL/GenBank/DDBJ whole genome shotgun (WGS) entry which is preliminary data.</text>
</comment>